<evidence type="ECO:0000313" key="3">
    <source>
        <dbReference type="Proteomes" id="UP000694382"/>
    </source>
</evidence>
<evidence type="ECO:0000313" key="2">
    <source>
        <dbReference type="Ensembl" id="ENSCPVP00000017839.2"/>
    </source>
</evidence>
<reference evidence="2" key="3">
    <citation type="submission" date="2025-09" db="UniProtKB">
        <authorList>
            <consortium name="Ensembl"/>
        </authorList>
    </citation>
    <scope>IDENTIFICATION</scope>
</reference>
<dbReference type="Ensembl" id="ENSCPVT00000018631.2">
    <property type="protein sequence ID" value="ENSCPVP00000017839.2"/>
    <property type="gene ID" value="ENSCPVG00000013039.2"/>
</dbReference>
<proteinExistence type="predicted"/>
<accession>A0A8C3NC78</accession>
<dbReference type="AlphaFoldDB" id="A0A8C3NC78"/>
<feature type="compositionally biased region" description="Basic residues" evidence="1">
    <location>
        <begin position="105"/>
        <end position="119"/>
    </location>
</feature>
<sequence>MVGCHSRFSHSSRTTSKLFLPLCAILGAKSHFPTPLSQFFLWKRPLCRHGISLQPLQAQPQPGESQTQLPNPKQNSQQKSIPSLPKQINTSHGIYRNIPKILPRPSRRGRRFLSKKKNK</sequence>
<keyword evidence="3" id="KW-1185">Reference proteome</keyword>
<reference evidence="2" key="1">
    <citation type="submission" date="2020-02" db="EMBL/GenBank/DDBJ databases">
        <authorList>
            <person name="Enbody D E."/>
            <person name="Pettersson E M."/>
        </authorList>
    </citation>
    <scope>NUCLEOTIDE SEQUENCE [LARGE SCALE GENOMIC DNA]</scope>
</reference>
<protein>
    <submittedName>
        <fullName evidence="2">Uncharacterized protein</fullName>
    </submittedName>
</protein>
<feature type="region of interest" description="Disordered" evidence="1">
    <location>
        <begin position="53"/>
        <end position="119"/>
    </location>
</feature>
<name>A0A8C3NC78_GEOPR</name>
<feature type="compositionally biased region" description="Polar residues" evidence="1">
    <location>
        <begin position="54"/>
        <end position="92"/>
    </location>
</feature>
<accession>A0A8U8ASY1</accession>
<dbReference type="Proteomes" id="UP000694382">
    <property type="component" value="Chromosome 4"/>
</dbReference>
<reference evidence="2" key="2">
    <citation type="submission" date="2025-08" db="UniProtKB">
        <authorList>
            <consortium name="Ensembl"/>
        </authorList>
    </citation>
    <scope>IDENTIFICATION</scope>
</reference>
<organism evidence="2 3">
    <name type="scientific">Geospiza parvula</name>
    <name type="common">Small tree-finch</name>
    <name type="synonym">Camarhynchus parvulus</name>
    <dbReference type="NCBI Taxonomy" id="87175"/>
    <lineage>
        <taxon>Eukaryota</taxon>
        <taxon>Metazoa</taxon>
        <taxon>Chordata</taxon>
        <taxon>Craniata</taxon>
        <taxon>Vertebrata</taxon>
        <taxon>Euteleostomi</taxon>
        <taxon>Archelosauria</taxon>
        <taxon>Archosauria</taxon>
        <taxon>Dinosauria</taxon>
        <taxon>Saurischia</taxon>
        <taxon>Theropoda</taxon>
        <taxon>Coelurosauria</taxon>
        <taxon>Aves</taxon>
        <taxon>Neognathae</taxon>
        <taxon>Neoaves</taxon>
        <taxon>Telluraves</taxon>
        <taxon>Australaves</taxon>
        <taxon>Passeriformes</taxon>
        <taxon>Thraupidae</taxon>
        <taxon>Camarhynchus</taxon>
    </lineage>
</organism>
<evidence type="ECO:0000256" key="1">
    <source>
        <dbReference type="SAM" id="MobiDB-lite"/>
    </source>
</evidence>